<reference evidence="1" key="1">
    <citation type="journal article" date="2021" name="bioRxiv">
        <title>Whole Genome Assembly and Annotation of Northern Wild Rice, Zizania palustris L., Supports a Whole Genome Duplication in the Zizania Genus.</title>
        <authorList>
            <person name="Haas M."/>
            <person name="Kono T."/>
            <person name="Macchietto M."/>
            <person name="Millas R."/>
            <person name="McGilp L."/>
            <person name="Shao M."/>
            <person name="Duquette J."/>
            <person name="Hirsch C.N."/>
            <person name="Kimball J."/>
        </authorList>
    </citation>
    <scope>NUCLEOTIDE SEQUENCE</scope>
    <source>
        <tissue evidence="1">Fresh leaf tissue</tissue>
    </source>
</reference>
<reference evidence="1" key="2">
    <citation type="submission" date="2021-02" db="EMBL/GenBank/DDBJ databases">
        <authorList>
            <person name="Kimball J.A."/>
            <person name="Haas M.W."/>
            <person name="Macchietto M."/>
            <person name="Kono T."/>
            <person name="Duquette J."/>
            <person name="Shao M."/>
        </authorList>
    </citation>
    <scope>NUCLEOTIDE SEQUENCE</scope>
    <source>
        <tissue evidence="1">Fresh leaf tissue</tissue>
    </source>
</reference>
<sequence>MQLGDIKEEEEDEYIRADKMDLTSMDIKLEEHLAAKALGKRDGEPEGPKAAWEIDLSSLYDQDVAVKLLDWREDGYSTPKEIAHLKKSLEEVVTIWQKLVLLSLIVIEACISCT</sequence>
<accession>A0A8J5W062</accession>
<gene>
    <name evidence="1" type="ORF">GUJ93_ZPchr0191g16382</name>
</gene>
<dbReference type="AlphaFoldDB" id="A0A8J5W062"/>
<dbReference type="Proteomes" id="UP000729402">
    <property type="component" value="Unassembled WGS sequence"/>
</dbReference>
<keyword evidence="2" id="KW-1185">Reference proteome</keyword>
<evidence type="ECO:0000313" key="2">
    <source>
        <dbReference type="Proteomes" id="UP000729402"/>
    </source>
</evidence>
<name>A0A8J5W062_ZIZPA</name>
<organism evidence="1 2">
    <name type="scientific">Zizania palustris</name>
    <name type="common">Northern wild rice</name>
    <dbReference type="NCBI Taxonomy" id="103762"/>
    <lineage>
        <taxon>Eukaryota</taxon>
        <taxon>Viridiplantae</taxon>
        <taxon>Streptophyta</taxon>
        <taxon>Embryophyta</taxon>
        <taxon>Tracheophyta</taxon>
        <taxon>Spermatophyta</taxon>
        <taxon>Magnoliopsida</taxon>
        <taxon>Liliopsida</taxon>
        <taxon>Poales</taxon>
        <taxon>Poaceae</taxon>
        <taxon>BOP clade</taxon>
        <taxon>Oryzoideae</taxon>
        <taxon>Oryzeae</taxon>
        <taxon>Zizaniinae</taxon>
        <taxon>Zizania</taxon>
    </lineage>
</organism>
<proteinExistence type="predicted"/>
<evidence type="ECO:0000313" key="1">
    <source>
        <dbReference type="EMBL" id="KAG8081631.1"/>
    </source>
</evidence>
<dbReference type="EMBL" id="JAAALK010000120">
    <property type="protein sequence ID" value="KAG8081631.1"/>
    <property type="molecule type" value="Genomic_DNA"/>
</dbReference>
<comment type="caution">
    <text evidence="1">The sequence shown here is derived from an EMBL/GenBank/DDBJ whole genome shotgun (WGS) entry which is preliminary data.</text>
</comment>
<protein>
    <submittedName>
        <fullName evidence="1">Uncharacterized protein</fullName>
    </submittedName>
</protein>